<dbReference type="OrthoDB" id="9787617at2"/>
<dbReference type="Gene3D" id="3.40.50.2000">
    <property type="entry name" value="Glycogen Phosphorylase B"/>
    <property type="match status" value="2"/>
</dbReference>
<dbReference type="CDD" id="cd03801">
    <property type="entry name" value="GT4_PimA-like"/>
    <property type="match status" value="1"/>
</dbReference>
<dbReference type="STRING" id="360412.LARV_02270"/>
<dbReference type="GO" id="GO:0016758">
    <property type="term" value="F:hexosyltransferase activity"/>
    <property type="evidence" value="ECO:0007669"/>
    <property type="project" value="TreeGrafter"/>
</dbReference>
<dbReference type="InterPro" id="IPR050194">
    <property type="entry name" value="Glycosyltransferase_grp1"/>
</dbReference>
<gene>
    <name evidence="3" type="ORF">LARV_02270</name>
</gene>
<dbReference type="PANTHER" id="PTHR45947">
    <property type="entry name" value="SULFOQUINOVOSYL TRANSFERASE SQD2"/>
    <property type="match status" value="1"/>
</dbReference>
<keyword evidence="4" id="KW-1185">Reference proteome</keyword>
<feature type="domain" description="Glycosyl transferase family 1" evidence="1">
    <location>
        <begin position="204"/>
        <end position="354"/>
    </location>
</feature>
<dbReference type="Pfam" id="PF00534">
    <property type="entry name" value="Glycos_transf_1"/>
    <property type="match status" value="1"/>
</dbReference>
<feature type="domain" description="Glycosyltransferase subfamily 4-like N-terminal" evidence="2">
    <location>
        <begin position="65"/>
        <end position="191"/>
    </location>
</feature>
<keyword evidence="3" id="KW-0808">Transferase</keyword>
<evidence type="ECO:0000313" key="3">
    <source>
        <dbReference type="EMBL" id="GAP14499.1"/>
    </source>
</evidence>
<evidence type="ECO:0000259" key="1">
    <source>
        <dbReference type="Pfam" id="PF00534"/>
    </source>
</evidence>
<organism evidence="3">
    <name type="scientific">Longilinea arvoryzae</name>
    <dbReference type="NCBI Taxonomy" id="360412"/>
    <lineage>
        <taxon>Bacteria</taxon>
        <taxon>Bacillati</taxon>
        <taxon>Chloroflexota</taxon>
        <taxon>Anaerolineae</taxon>
        <taxon>Anaerolineales</taxon>
        <taxon>Anaerolineaceae</taxon>
        <taxon>Longilinea</taxon>
    </lineage>
</organism>
<protein>
    <submittedName>
        <fullName evidence="3">Glycosyltransferase</fullName>
    </submittedName>
</protein>
<name>A0A0S7BIT5_9CHLR</name>
<dbReference type="PANTHER" id="PTHR45947:SF3">
    <property type="entry name" value="SULFOQUINOVOSYL TRANSFERASE SQD2"/>
    <property type="match status" value="1"/>
</dbReference>
<dbReference type="SUPFAM" id="SSF53756">
    <property type="entry name" value="UDP-Glycosyltransferase/glycogen phosphorylase"/>
    <property type="match status" value="1"/>
</dbReference>
<sequence>MTDASPRLFVTLIGDVDQEPFARVKYGCLLESLRRAFPIEIRDATLRGLPRLFNALQVFSPDRRLWKERFYQNVPAFELRSASVARALRGQAGRVDLIFQIGVLYDASRGNTGIPAVIYTDYTSVLSGRRPELGRSPLTPEERKRWIRLEQAAFQRAAHICTRSEFVRASVIADYGIPPERVTAVGGGVNMTSLPALSSRAGTASPTVLFIGKDFYRKGGDILLRAFANVQMQLPGARLVMLTNGPLPAGLDLRGVEVIPPTWDRTFIHSLYQSADCFVLPSRLETWGDVLLEAMAFGLPCIGVSGEGMGEIITDPQNGLLVPPEDATALAGALVRLLSDANLRARMGGAARQRIESQFTWDHVVARIYPILMNAIQSSIVLKGRDA</sequence>
<evidence type="ECO:0000259" key="2">
    <source>
        <dbReference type="Pfam" id="PF13439"/>
    </source>
</evidence>
<dbReference type="AlphaFoldDB" id="A0A0S7BIT5"/>
<dbReference type="Pfam" id="PF13439">
    <property type="entry name" value="Glyco_transf_4"/>
    <property type="match status" value="1"/>
</dbReference>
<dbReference type="InterPro" id="IPR028098">
    <property type="entry name" value="Glyco_trans_4-like_N"/>
</dbReference>
<evidence type="ECO:0000313" key="4">
    <source>
        <dbReference type="Proteomes" id="UP000055060"/>
    </source>
</evidence>
<dbReference type="InterPro" id="IPR001296">
    <property type="entry name" value="Glyco_trans_1"/>
</dbReference>
<dbReference type="RefSeq" id="WP_075073752.1">
    <property type="nucleotide sequence ID" value="NZ_DF967972.1"/>
</dbReference>
<accession>A0A0S7BIT5</accession>
<dbReference type="Proteomes" id="UP000055060">
    <property type="component" value="Unassembled WGS sequence"/>
</dbReference>
<reference evidence="3" key="1">
    <citation type="submission" date="2015-07" db="EMBL/GenBank/DDBJ databases">
        <title>Draft Genome Sequences of Anaerolinea thermolimosa IMO-1, Bellilinea caldifistulae GOMI-1, Leptolinea tardivitalis YMTK-2, Levilinea saccharolytica KIBI-1,Longilinea arvoryzae KOME-1, Previously Described as Members of the Anaerolineaceae (Chloroflexi).</title>
        <authorList>
            <person name="Sekiguchi Y."/>
            <person name="Ohashi A."/>
            <person name="Matsuura N."/>
            <person name="Tourlousse M.D."/>
        </authorList>
    </citation>
    <scope>NUCLEOTIDE SEQUENCE [LARGE SCALE GENOMIC DNA]</scope>
    <source>
        <strain evidence="3">KOME-1</strain>
    </source>
</reference>
<dbReference type="EMBL" id="DF967972">
    <property type="protein sequence ID" value="GAP14499.1"/>
    <property type="molecule type" value="Genomic_DNA"/>
</dbReference>
<proteinExistence type="predicted"/>